<organism evidence="5 6">
    <name type="scientific">Ceraceosorus guamensis</name>
    <dbReference type="NCBI Taxonomy" id="1522189"/>
    <lineage>
        <taxon>Eukaryota</taxon>
        <taxon>Fungi</taxon>
        <taxon>Dikarya</taxon>
        <taxon>Basidiomycota</taxon>
        <taxon>Ustilaginomycotina</taxon>
        <taxon>Exobasidiomycetes</taxon>
        <taxon>Ceraceosorales</taxon>
        <taxon>Ceraceosoraceae</taxon>
        <taxon>Ceraceosorus</taxon>
    </lineage>
</organism>
<feature type="compositionally biased region" description="Low complexity" evidence="4">
    <location>
        <begin position="453"/>
        <end position="490"/>
    </location>
</feature>
<dbReference type="PANTHER" id="PTHR11740:SF0">
    <property type="entry name" value="CASEIN KINASE II SUBUNIT BETA"/>
    <property type="match status" value="1"/>
</dbReference>
<dbReference type="Gene3D" id="2.20.25.20">
    <property type="match status" value="1"/>
</dbReference>
<dbReference type="InterPro" id="IPR016149">
    <property type="entry name" value="Casein_kin_II_reg-sub_N"/>
</dbReference>
<dbReference type="PROSITE" id="PS01101">
    <property type="entry name" value="CK2_BETA"/>
    <property type="match status" value="1"/>
</dbReference>
<dbReference type="GO" id="GO:0019887">
    <property type="term" value="F:protein kinase regulator activity"/>
    <property type="evidence" value="ECO:0007669"/>
    <property type="project" value="InterPro"/>
</dbReference>
<evidence type="ECO:0000256" key="4">
    <source>
        <dbReference type="SAM" id="MobiDB-lite"/>
    </source>
</evidence>
<dbReference type="InParanoid" id="A0A316VW60"/>
<dbReference type="AlphaFoldDB" id="A0A316VW60"/>
<dbReference type="SMART" id="SM01085">
    <property type="entry name" value="CK_II_beta"/>
    <property type="match status" value="1"/>
</dbReference>
<feature type="compositionally biased region" description="Basic and acidic residues" evidence="4">
    <location>
        <begin position="57"/>
        <end position="68"/>
    </location>
</feature>
<proteinExistence type="inferred from homology"/>
<comment type="function">
    <text evidence="2 3">Regulatory subunit of casein kinase II/CK2. As part of the kinase complex regulates the basal catalytic activity of the alpha subunit a constitutively active serine/threonine-protein kinase that phosphorylates a large number of substrates containing acidic residues C-terminal to the phosphorylated serine or threonine.</text>
</comment>
<accession>A0A316VW60</accession>
<feature type="region of interest" description="Disordered" evidence="4">
    <location>
        <begin position="448"/>
        <end position="504"/>
    </location>
</feature>
<sequence length="504" mass="53294">MPTSKAGASTSRGASAAQVAGAHVAGPGGGKEEQDPMEEDLVEESVGAEGVTGASQDNHRSQEGHDQGEWAENGGRSGNGAGAGRSGLAREENQVSNEVALGVDDLPEEEEEEMNEEERLLAEEEARLGLDEELYESESITSSATDSLTWISWFCSLPGHEYFAEVAEEFIEDDFNLTGLNALVPFYKEALEMILDVEPQEDSLKIPDVSIVESSAELLYGLIHQRFILTRQGLSQMAEKYEAGHFGYCPRVFCHSHPVLPCGRSDLPGLDTVKLFCPNCIDNYSPPSSRFHGVDGAFFGTTFPHLLFQSFREMAPSPIAPKGSNQLSLNTQSSPPEYIVGGSASPEAAEERAREAADAAVGGTLDPKLLGTKTPASRLYTPRIYGFRVSELAKSGPRMRWMRMRPESFQELETGRLGSGSVAARGPSGVGAGVTAAGGASAFDEASNGVQQSGAANTSASANNNNNNNNSSAHASSTSRSATASTGNTTMHGRPIAGRGAAAL</sequence>
<dbReference type="GeneID" id="37038142"/>
<protein>
    <recommendedName>
        <fullName evidence="3">Casein kinase II subunit beta</fullName>
        <shortName evidence="3">CK II beta</shortName>
    </recommendedName>
</protein>
<comment type="similarity">
    <text evidence="1 3">Belongs to the casein kinase 2 subunit beta family.</text>
</comment>
<feature type="region of interest" description="Disordered" evidence="4">
    <location>
        <begin position="1"/>
        <end position="112"/>
    </location>
</feature>
<dbReference type="Proteomes" id="UP000245783">
    <property type="component" value="Unassembled WGS sequence"/>
</dbReference>
<keyword evidence="6" id="KW-1185">Reference proteome</keyword>
<dbReference type="InterPro" id="IPR035991">
    <property type="entry name" value="Casein_kinase_II_beta-like"/>
</dbReference>
<dbReference type="GO" id="GO:0006359">
    <property type="term" value="P:regulation of transcription by RNA polymerase III"/>
    <property type="evidence" value="ECO:0007669"/>
    <property type="project" value="TreeGrafter"/>
</dbReference>
<evidence type="ECO:0000256" key="1">
    <source>
        <dbReference type="ARBA" id="ARBA00006941"/>
    </source>
</evidence>
<dbReference type="GO" id="GO:0034456">
    <property type="term" value="C:UTP-C complex"/>
    <property type="evidence" value="ECO:0007669"/>
    <property type="project" value="TreeGrafter"/>
</dbReference>
<evidence type="ECO:0000313" key="6">
    <source>
        <dbReference type="Proteomes" id="UP000245783"/>
    </source>
</evidence>
<dbReference type="OrthoDB" id="2275560at2759"/>
<dbReference type="PRINTS" id="PR00472">
    <property type="entry name" value="CASNKINASEII"/>
</dbReference>
<dbReference type="Pfam" id="PF01214">
    <property type="entry name" value="CK_II_beta"/>
    <property type="match status" value="1"/>
</dbReference>
<dbReference type="FunCoup" id="A0A316VW60">
    <property type="interactions" value="110"/>
</dbReference>
<evidence type="ECO:0000256" key="2">
    <source>
        <dbReference type="ARBA" id="ARBA00045899"/>
    </source>
</evidence>
<dbReference type="FunFam" id="2.20.25.20:FF:000001">
    <property type="entry name" value="Casein kinase II subunit beta"/>
    <property type="match status" value="1"/>
</dbReference>
<dbReference type="PANTHER" id="PTHR11740">
    <property type="entry name" value="CASEIN KINASE II SUBUNIT BETA"/>
    <property type="match status" value="1"/>
</dbReference>
<dbReference type="SUPFAM" id="SSF57798">
    <property type="entry name" value="Casein kinase II beta subunit"/>
    <property type="match status" value="1"/>
</dbReference>
<dbReference type="STRING" id="1522189.A0A316VW60"/>
<dbReference type="Gene3D" id="1.10.1820.10">
    <property type="entry name" value="protein kinase ck2 holoenzyme, chain C, domain 1"/>
    <property type="match status" value="1"/>
</dbReference>
<name>A0A316VW60_9BASI</name>
<dbReference type="FunFam" id="1.10.1820.10:FF:000004">
    <property type="entry name" value="Casein kinase II subunit beta"/>
    <property type="match status" value="1"/>
</dbReference>
<gene>
    <name evidence="5" type="ORF">IE81DRAFT_348531</name>
</gene>
<dbReference type="GO" id="GO:0005737">
    <property type="term" value="C:cytoplasm"/>
    <property type="evidence" value="ECO:0007669"/>
    <property type="project" value="TreeGrafter"/>
</dbReference>
<evidence type="ECO:0000313" key="5">
    <source>
        <dbReference type="EMBL" id="PWN41178.1"/>
    </source>
</evidence>
<dbReference type="InterPro" id="IPR000704">
    <property type="entry name" value="Casein_kinase_II_reg-sub"/>
</dbReference>
<feature type="compositionally biased region" description="Low complexity" evidence="4">
    <location>
        <begin position="1"/>
        <end position="25"/>
    </location>
</feature>
<comment type="subunit">
    <text evidence="3">Tetramer of two alpha and two beta subunits.</text>
</comment>
<dbReference type="EMBL" id="KZ819397">
    <property type="protein sequence ID" value="PWN41178.1"/>
    <property type="molecule type" value="Genomic_DNA"/>
</dbReference>
<evidence type="ECO:0000256" key="3">
    <source>
        <dbReference type="RuleBase" id="RU361268"/>
    </source>
</evidence>
<feature type="compositionally biased region" description="Gly residues" evidence="4">
    <location>
        <begin position="75"/>
        <end position="85"/>
    </location>
</feature>
<dbReference type="GO" id="GO:0005956">
    <property type="term" value="C:protein kinase CK2 complex"/>
    <property type="evidence" value="ECO:0007669"/>
    <property type="project" value="UniProtKB-UniRule"/>
</dbReference>
<dbReference type="RefSeq" id="XP_025368338.1">
    <property type="nucleotide sequence ID" value="XM_025516272.1"/>
</dbReference>
<reference evidence="5 6" key="1">
    <citation type="journal article" date="2018" name="Mol. Biol. Evol.">
        <title>Broad Genomic Sampling Reveals a Smut Pathogenic Ancestry of the Fungal Clade Ustilaginomycotina.</title>
        <authorList>
            <person name="Kijpornyongpan T."/>
            <person name="Mondo S.J."/>
            <person name="Barry K."/>
            <person name="Sandor L."/>
            <person name="Lee J."/>
            <person name="Lipzen A."/>
            <person name="Pangilinan J."/>
            <person name="LaButti K."/>
            <person name="Hainaut M."/>
            <person name="Henrissat B."/>
            <person name="Grigoriev I.V."/>
            <person name="Spatafora J.W."/>
            <person name="Aime M.C."/>
        </authorList>
    </citation>
    <scope>NUCLEOTIDE SEQUENCE [LARGE SCALE GENOMIC DNA]</scope>
    <source>
        <strain evidence="5 6">MCA 4658</strain>
    </source>
</reference>